<organism evidence="2 3">
    <name type="scientific">Curvularia kusanoi</name>
    <name type="common">Cochliobolus kusanoi</name>
    <dbReference type="NCBI Taxonomy" id="90978"/>
    <lineage>
        <taxon>Eukaryota</taxon>
        <taxon>Fungi</taxon>
        <taxon>Dikarya</taxon>
        <taxon>Ascomycota</taxon>
        <taxon>Pezizomycotina</taxon>
        <taxon>Dothideomycetes</taxon>
        <taxon>Pleosporomycetidae</taxon>
        <taxon>Pleosporales</taxon>
        <taxon>Pleosporineae</taxon>
        <taxon>Pleosporaceae</taxon>
        <taxon>Curvularia</taxon>
    </lineage>
</organism>
<gene>
    <name evidence="2" type="ORF">E8E13_001636</name>
</gene>
<evidence type="ECO:0000313" key="2">
    <source>
        <dbReference type="EMBL" id="KAF2993324.1"/>
    </source>
</evidence>
<dbReference type="Proteomes" id="UP000801428">
    <property type="component" value="Unassembled WGS sequence"/>
</dbReference>
<accession>A0A9P4W3A2</accession>
<dbReference type="EMBL" id="SWKU01000055">
    <property type="protein sequence ID" value="KAF2993324.1"/>
    <property type="molecule type" value="Genomic_DNA"/>
</dbReference>
<dbReference type="PANTHER" id="PTHR37783:SF1">
    <property type="entry name" value="MEMBRANE PROTEIN, PUTATIVE (AFU_ORTHOLOGUE AFUA_1G04315)-RELATED"/>
    <property type="match status" value="1"/>
</dbReference>
<protein>
    <submittedName>
        <fullName evidence="2">Uncharacterized protein</fullName>
    </submittedName>
</protein>
<dbReference type="AlphaFoldDB" id="A0A9P4W3A2"/>
<comment type="caution">
    <text evidence="2">The sequence shown here is derived from an EMBL/GenBank/DDBJ whole genome shotgun (WGS) entry which is preliminary data.</text>
</comment>
<keyword evidence="1" id="KW-0812">Transmembrane</keyword>
<name>A0A9P4W3A2_CURKU</name>
<reference evidence="2" key="1">
    <citation type="submission" date="2019-04" db="EMBL/GenBank/DDBJ databases">
        <title>Sequencing of skin fungus with MAO and IRED activity.</title>
        <authorList>
            <person name="Marsaioli A.J."/>
            <person name="Bonatto J.M.C."/>
            <person name="Reis Junior O."/>
        </authorList>
    </citation>
    <scope>NUCLEOTIDE SEQUENCE</scope>
    <source>
        <strain evidence="2">30M1</strain>
    </source>
</reference>
<dbReference type="OrthoDB" id="5553410at2759"/>
<sequence>MSKPSRTPPKNLRNAYIAPKPPYLRPIIICGVIMALSTSRSFISPGSPIYDYGLKHLSASGLKYAGWVQSGLFYFLFGAHAIETVMFTQRLQRHGVQAGSAAWWKWLATCFVGGQFCFTHFDREVGRFD</sequence>
<feature type="transmembrane region" description="Helical" evidence="1">
    <location>
        <begin position="23"/>
        <end position="43"/>
    </location>
</feature>
<keyword evidence="1" id="KW-1133">Transmembrane helix</keyword>
<feature type="transmembrane region" description="Helical" evidence="1">
    <location>
        <begin position="64"/>
        <end position="82"/>
    </location>
</feature>
<evidence type="ECO:0000256" key="1">
    <source>
        <dbReference type="SAM" id="Phobius"/>
    </source>
</evidence>
<dbReference type="PANTHER" id="PTHR37783">
    <property type="entry name" value="MEMBRANE PROTEIN, PUTATIVE (AFU_ORTHOLOGUE AFUA_1G04315)-RELATED"/>
    <property type="match status" value="1"/>
</dbReference>
<evidence type="ECO:0000313" key="3">
    <source>
        <dbReference type="Proteomes" id="UP000801428"/>
    </source>
</evidence>
<proteinExistence type="predicted"/>
<keyword evidence="1" id="KW-0472">Membrane</keyword>
<keyword evidence="3" id="KW-1185">Reference proteome</keyword>